<dbReference type="InterPro" id="IPR000792">
    <property type="entry name" value="Tscrpt_reg_LuxR_C"/>
</dbReference>
<evidence type="ECO:0000313" key="6">
    <source>
        <dbReference type="Proteomes" id="UP000594015"/>
    </source>
</evidence>
<dbReference type="PRINTS" id="PR00038">
    <property type="entry name" value="HTHLUXR"/>
</dbReference>
<dbReference type="SMART" id="SM00421">
    <property type="entry name" value="HTH_LUXR"/>
    <property type="match status" value="1"/>
</dbReference>
<protein>
    <submittedName>
        <fullName evidence="5">LuxR family transcriptional regulator</fullName>
    </submittedName>
</protein>
<name>A0AAE7NYK7_9BRAD</name>
<dbReference type="RefSeq" id="WP_092219987.1">
    <property type="nucleotide sequence ID" value="NZ_CP030050.1"/>
</dbReference>
<evidence type="ECO:0000256" key="3">
    <source>
        <dbReference type="ARBA" id="ARBA00023163"/>
    </source>
</evidence>
<proteinExistence type="predicted"/>
<keyword evidence="2" id="KW-0238">DNA-binding</keyword>
<dbReference type="AlphaFoldDB" id="A0AAE7NYK7"/>
<dbReference type="Pfam" id="PF00196">
    <property type="entry name" value="GerE"/>
    <property type="match status" value="1"/>
</dbReference>
<accession>A0AAE7NYK7</accession>
<dbReference type="PANTHER" id="PTHR44688">
    <property type="entry name" value="DNA-BINDING TRANSCRIPTIONAL ACTIVATOR DEVR_DOSR"/>
    <property type="match status" value="1"/>
</dbReference>
<evidence type="ECO:0000259" key="4">
    <source>
        <dbReference type="PROSITE" id="PS50043"/>
    </source>
</evidence>
<dbReference type="CDD" id="cd06170">
    <property type="entry name" value="LuxR_C_like"/>
    <property type="match status" value="1"/>
</dbReference>
<feature type="domain" description="HTH luxR-type" evidence="4">
    <location>
        <begin position="172"/>
        <end position="237"/>
    </location>
</feature>
<dbReference type="KEGG" id="barh:WN72_33595"/>
<dbReference type="InterPro" id="IPR036693">
    <property type="entry name" value="TF_LuxR_autoind-bd_dom_sf"/>
</dbReference>
<evidence type="ECO:0000256" key="1">
    <source>
        <dbReference type="ARBA" id="ARBA00023015"/>
    </source>
</evidence>
<dbReference type="SUPFAM" id="SSF46894">
    <property type="entry name" value="C-terminal effector domain of the bipartite response regulators"/>
    <property type="match status" value="1"/>
</dbReference>
<dbReference type="EMBL" id="CP030050">
    <property type="protein sequence ID" value="QOZ73716.1"/>
    <property type="molecule type" value="Genomic_DNA"/>
</dbReference>
<dbReference type="PANTHER" id="PTHR44688:SF16">
    <property type="entry name" value="DNA-BINDING TRANSCRIPTIONAL ACTIVATOR DEVR_DOSR"/>
    <property type="match status" value="1"/>
</dbReference>
<dbReference type="Proteomes" id="UP000594015">
    <property type="component" value="Chromosome"/>
</dbReference>
<dbReference type="GO" id="GO:0006355">
    <property type="term" value="P:regulation of DNA-templated transcription"/>
    <property type="evidence" value="ECO:0007669"/>
    <property type="project" value="InterPro"/>
</dbReference>
<dbReference type="PROSITE" id="PS50043">
    <property type="entry name" value="HTH_LUXR_2"/>
    <property type="match status" value="1"/>
</dbReference>
<evidence type="ECO:0000256" key="2">
    <source>
        <dbReference type="ARBA" id="ARBA00023125"/>
    </source>
</evidence>
<dbReference type="InterPro" id="IPR036388">
    <property type="entry name" value="WH-like_DNA-bd_sf"/>
</dbReference>
<dbReference type="InterPro" id="IPR016032">
    <property type="entry name" value="Sig_transdc_resp-reg_C-effctor"/>
</dbReference>
<gene>
    <name evidence="5" type="ORF">WN72_33595</name>
</gene>
<dbReference type="Pfam" id="PF03472">
    <property type="entry name" value="Autoind_bind"/>
    <property type="match status" value="1"/>
</dbReference>
<dbReference type="Gene3D" id="1.10.10.10">
    <property type="entry name" value="Winged helix-like DNA-binding domain superfamily/Winged helix DNA-binding domain"/>
    <property type="match status" value="1"/>
</dbReference>
<sequence>MRCTFQAFVDRLVESKSPDDLRQAMAKAASALDLCSFAYLAPPRTGSATPLLISSYPTTWTSHYLRRNYERIDPVLAQAFRRPEPFRWGEGLGPATRSDEEREMFEEAAKFGLRCGFTIPVHDSEGAFAAVTFATDECRASFERTIDNQMWALQLMAMSFHAHVRRKLAPDVSIGGATLSRREIQCLKWAAEGKSAWEAGRIMGISQHTVAFHLENAKAKLGVRSTIQAVARIAAANRSL</sequence>
<keyword evidence="1" id="KW-0805">Transcription regulation</keyword>
<reference evidence="5 6" key="1">
    <citation type="submission" date="2018-06" db="EMBL/GenBank/DDBJ databases">
        <title>Comparative genomics of Bradyrhizobium nodulating Arachidis hypogaea.</title>
        <authorList>
            <person name="Li Y."/>
        </authorList>
    </citation>
    <scope>NUCLEOTIDE SEQUENCE [LARGE SCALE GENOMIC DNA]</scope>
    <source>
        <strain evidence="5 6">CCBAU 051107</strain>
    </source>
</reference>
<organism evidence="5 6">
    <name type="scientific">Bradyrhizobium arachidis</name>
    <dbReference type="NCBI Taxonomy" id="858423"/>
    <lineage>
        <taxon>Bacteria</taxon>
        <taxon>Pseudomonadati</taxon>
        <taxon>Pseudomonadota</taxon>
        <taxon>Alphaproteobacteria</taxon>
        <taxon>Hyphomicrobiales</taxon>
        <taxon>Nitrobacteraceae</taxon>
        <taxon>Bradyrhizobium</taxon>
    </lineage>
</organism>
<keyword evidence="3" id="KW-0804">Transcription</keyword>
<evidence type="ECO:0000313" key="5">
    <source>
        <dbReference type="EMBL" id="QOZ73716.1"/>
    </source>
</evidence>
<dbReference type="GO" id="GO:0003677">
    <property type="term" value="F:DNA binding"/>
    <property type="evidence" value="ECO:0007669"/>
    <property type="project" value="UniProtKB-KW"/>
</dbReference>
<dbReference type="Gene3D" id="3.30.450.80">
    <property type="entry name" value="Transcription factor LuxR-like, autoinducer-binding domain"/>
    <property type="match status" value="1"/>
</dbReference>
<dbReference type="SUPFAM" id="SSF75516">
    <property type="entry name" value="Pheromone-binding domain of LuxR-like quorum-sensing transcription factors"/>
    <property type="match status" value="1"/>
</dbReference>
<dbReference type="InterPro" id="IPR005143">
    <property type="entry name" value="TF_LuxR_autoind-bd_dom"/>
</dbReference>